<keyword evidence="1" id="KW-1133">Transmembrane helix</keyword>
<dbReference type="InterPro" id="IPR008780">
    <property type="entry name" value="Plasmodium_Vir"/>
</dbReference>
<gene>
    <name evidence="2" type="ORF">PVT01_000023700</name>
</gene>
<dbReference type="AlphaFoldDB" id="A0A1G4E810"/>
<organism evidence="2 3">
    <name type="scientific">Plasmodium vivax</name>
    <name type="common">malaria parasite P. vivax</name>
    <dbReference type="NCBI Taxonomy" id="5855"/>
    <lineage>
        <taxon>Eukaryota</taxon>
        <taxon>Sar</taxon>
        <taxon>Alveolata</taxon>
        <taxon>Apicomplexa</taxon>
        <taxon>Aconoidasida</taxon>
        <taxon>Haemosporida</taxon>
        <taxon>Plasmodiidae</taxon>
        <taxon>Plasmodium</taxon>
        <taxon>Plasmodium (Plasmodium)</taxon>
    </lineage>
</organism>
<feature type="transmembrane region" description="Helical" evidence="1">
    <location>
        <begin position="277"/>
        <end position="301"/>
    </location>
</feature>
<dbReference type="EMBL" id="FLYH01000036">
    <property type="protein sequence ID" value="SCA83467.1"/>
    <property type="molecule type" value="Genomic_DNA"/>
</dbReference>
<dbReference type="VEuPathDB" id="PlasmoDB:PVP01_0008170"/>
<name>A0A1G4E810_PLAVI</name>
<evidence type="ECO:0000313" key="3">
    <source>
        <dbReference type="Proteomes" id="UP000196402"/>
    </source>
</evidence>
<dbReference type="VEuPathDB" id="PlasmoDB:PVW1_030005800"/>
<evidence type="ECO:0000313" key="2">
    <source>
        <dbReference type="EMBL" id="SCA83467.1"/>
    </source>
</evidence>
<keyword evidence="1" id="KW-0472">Membrane</keyword>
<dbReference type="VEuPathDB" id="PlasmoDB:PVPAM_090005800"/>
<sequence length="349" mass="41240">MDYPDLTYYEKDDDKEQISELLKELTLYTFYEDVDKEFYKKNEKTHCKKCNELLESTANPQSELLKLCIGVCNFILDNGNDKYFCNGSSCNNSCSHMRFRLYDHVTKNNKSTDNIKNFYEALKFISKKAIVKWKNCSLENFNMRKNEFDNFKYLYEFLFTYKDISHKISPELYPNAPLYCKHIKNFFRFYNTIKDSCPPQEQSQYCITIKMLRTNFINHDEINNICNKCNYEKTPCKEGTDVSSDIPCLKDKGNESTTQISEDDPNDNIIIKILFNVLIYLVPILTTFTILYKFTPLGSLIRSRMNKRKNMLEHVYENNYDHLGNISKDEVPNSDSRGYNVLYQSDKNI</sequence>
<protein>
    <submittedName>
        <fullName evidence="2">Vir protein, putative</fullName>
    </submittedName>
</protein>
<reference evidence="2 3" key="1">
    <citation type="submission" date="2016-07" db="EMBL/GenBank/DDBJ databases">
        <authorList>
            <consortium name="Pathogen Informatics"/>
        </authorList>
    </citation>
    <scope>NUCLEOTIDE SEQUENCE [LARGE SCALE GENOMIC DNA]</scope>
</reference>
<dbReference type="Proteomes" id="UP000196402">
    <property type="component" value="Unassembled WGS sequence"/>
</dbReference>
<proteinExistence type="predicted"/>
<evidence type="ECO:0000256" key="1">
    <source>
        <dbReference type="SAM" id="Phobius"/>
    </source>
</evidence>
<dbReference type="Pfam" id="PF05795">
    <property type="entry name" value="Plasmodium_Vir"/>
    <property type="match status" value="2"/>
</dbReference>
<keyword evidence="1" id="KW-0812">Transmembrane</keyword>
<accession>A0A1G4E810</accession>